<protein>
    <submittedName>
        <fullName evidence="2">Uncharacterized protein</fullName>
    </submittedName>
</protein>
<evidence type="ECO:0000256" key="1">
    <source>
        <dbReference type="SAM" id="SignalP"/>
    </source>
</evidence>
<feature type="chain" id="PRO_5037541400" evidence="1">
    <location>
        <begin position="21"/>
        <end position="48"/>
    </location>
</feature>
<dbReference type="AlphaFoldDB" id="A0A928VN37"/>
<reference evidence="2" key="1">
    <citation type="submission" date="2020-10" db="EMBL/GenBank/DDBJ databases">
        <authorList>
            <person name="Castelo-Branco R."/>
            <person name="Eusebio N."/>
            <person name="Adriana R."/>
            <person name="Vieira A."/>
            <person name="Brugerolle De Fraissinette N."/>
            <person name="Rezende De Castro R."/>
            <person name="Schneider M.P."/>
            <person name="Vasconcelos V."/>
            <person name="Leao P.N."/>
        </authorList>
    </citation>
    <scope>NUCLEOTIDE SEQUENCE</scope>
    <source>
        <strain evidence="2">LEGE 11480</strain>
    </source>
</reference>
<accession>A0A928VN37</accession>
<keyword evidence="3" id="KW-1185">Reference proteome</keyword>
<feature type="signal peptide" evidence="1">
    <location>
        <begin position="1"/>
        <end position="20"/>
    </location>
</feature>
<organism evidence="2 3">
    <name type="scientific">Romeriopsis navalis LEGE 11480</name>
    <dbReference type="NCBI Taxonomy" id="2777977"/>
    <lineage>
        <taxon>Bacteria</taxon>
        <taxon>Bacillati</taxon>
        <taxon>Cyanobacteriota</taxon>
        <taxon>Cyanophyceae</taxon>
        <taxon>Leptolyngbyales</taxon>
        <taxon>Leptolyngbyaceae</taxon>
        <taxon>Romeriopsis</taxon>
        <taxon>Romeriopsis navalis</taxon>
    </lineage>
</organism>
<dbReference type="EMBL" id="JADEXQ010000010">
    <property type="protein sequence ID" value="MBE9029009.1"/>
    <property type="molecule type" value="Genomic_DNA"/>
</dbReference>
<keyword evidence="1" id="KW-0732">Signal</keyword>
<evidence type="ECO:0000313" key="2">
    <source>
        <dbReference type="EMBL" id="MBE9029009.1"/>
    </source>
</evidence>
<proteinExistence type="predicted"/>
<evidence type="ECO:0000313" key="3">
    <source>
        <dbReference type="Proteomes" id="UP000625316"/>
    </source>
</evidence>
<gene>
    <name evidence="2" type="ORF">IQ266_04435</name>
</gene>
<dbReference type="RefSeq" id="WP_264323829.1">
    <property type="nucleotide sequence ID" value="NZ_JADEXQ010000010.1"/>
</dbReference>
<dbReference type="Proteomes" id="UP000625316">
    <property type="component" value="Unassembled WGS sequence"/>
</dbReference>
<comment type="caution">
    <text evidence="2">The sequence shown here is derived from an EMBL/GenBank/DDBJ whole genome shotgun (WGS) entry which is preliminary data.</text>
</comment>
<sequence length="48" mass="5304">MQRRLTLILFSCFIRMSMTGCVPVSLSATNFPTIDAQYAFATLSTVIS</sequence>
<name>A0A928VN37_9CYAN</name>